<evidence type="ECO:0000313" key="2">
    <source>
        <dbReference type="EMBL" id="KAA1098120.1"/>
    </source>
</evidence>
<feature type="signal peptide" evidence="1">
    <location>
        <begin position="1"/>
        <end position="19"/>
    </location>
</feature>
<dbReference type="AlphaFoldDB" id="A0A5B0PBX7"/>
<comment type="caution">
    <text evidence="2">The sequence shown here is derived from an EMBL/GenBank/DDBJ whole genome shotgun (WGS) entry which is preliminary data.</text>
</comment>
<protein>
    <submittedName>
        <fullName evidence="2">Uncharacterized protein</fullName>
    </submittedName>
</protein>
<name>A0A5B0PBX7_PUCGR</name>
<sequence>MKFAISLVLASTMLVSVQSDKPSLASFPCGADPKKTQGTCVLKTKDTIPIYYFAPATINNDMFTCTGVLVNKKNPTDPACCLPGTGSAKPPNALGGDATYGPTDPSTMGVVETQYNKNCTAPVAKDRGSS</sequence>
<accession>A0A5B0PBX7</accession>
<evidence type="ECO:0000256" key="1">
    <source>
        <dbReference type="SAM" id="SignalP"/>
    </source>
</evidence>
<feature type="chain" id="PRO_5022872689" evidence="1">
    <location>
        <begin position="20"/>
        <end position="130"/>
    </location>
</feature>
<keyword evidence="3" id="KW-1185">Reference proteome</keyword>
<organism evidence="2 3">
    <name type="scientific">Puccinia graminis f. sp. tritici</name>
    <dbReference type="NCBI Taxonomy" id="56615"/>
    <lineage>
        <taxon>Eukaryota</taxon>
        <taxon>Fungi</taxon>
        <taxon>Dikarya</taxon>
        <taxon>Basidiomycota</taxon>
        <taxon>Pucciniomycotina</taxon>
        <taxon>Pucciniomycetes</taxon>
        <taxon>Pucciniales</taxon>
        <taxon>Pucciniaceae</taxon>
        <taxon>Puccinia</taxon>
    </lineage>
</organism>
<proteinExistence type="predicted"/>
<keyword evidence="1" id="KW-0732">Signal</keyword>
<dbReference type="Proteomes" id="UP000324748">
    <property type="component" value="Unassembled WGS sequence"/>
</dbReference>
<evidence type="ECO:0000313" key="3">
    <source>
        <dbReference type="Proteomes" id="UP000324748"/>
    </source>
</evidence>
<dbReference type="OrthoDB" id="2508138at2759"/>
<reference evidence="2 3" key="1">
    <citation type="submission" date="2019-05" db="EMBL/GenBank/DDBJ databases">
        <title>Emergence of the Ug99 lineage of the wheat stem rust pathogen through somatic hybridization.</title>
        <authorList>
            <person name="Li F."/>
            <person name="Upadhyaya N.M."/>
            <person name="Sperschneider J."/>
            <person name="Matny O."/>
            <person name="Nguyen-Phuc H."/>
            <person name="Mago R."/>
            <person name="Raley C."/>
            <person name="Miller M.E."/>
            <person name="Silverstein K.A.T."/>
            <person name="Henningsen E."/>
            <person name="Hirsch C.D."/>
            <person name="Visser B."/>
            <person name="Pretorius Z.A."/>
            <person name="Steffenson B.J."/>
            <person name="Schwessinger B."/>
            <person name="Dodds P.N."/>
            <person name="Figueroa M."/>
        </authorList>
    </citation>
    <scope>NUCLEOTIDE SEQUENCE [LARGE SCALE GENOMIC DNA]</scope>
    <source>
        <strain evidence="2">21-0</strain>
    </source>
</reference>
<dbReference type="EMBL" id="VSWC01000066">
    <property type="protein sequence ID" value="KAA1098120.1"/>
    <property type="molecule type" value="Genomic_DNA"/>
</dbReference>
<gene>
    <name evidence="2" type="ORF">PGT21_028792</name>
</gene>